<evidence type="ECO:0000313" key="1">
    <source>
        <dbReference type="EMBL" id="JAD63456.1"/>
    </source>
</evidence>
<proteinExistence type="predicted"/>
<reference evidence="1" key="2">
    <citation type="journal article" date="2015" name="Data Brief">
        <title>Shoot transcriptome of the giant reed, Arundo donax.</title>
        <authorList>
            <person name="Barrero R.A."/>
            <person name="Guerrero F.D."/>
            <person name="Moolhuijzen P."/>
            <person name="Goolsby J.A."/>
            <person name="Tidwell J."/>
            <person name="Bellgard S.E."/>
            <person name="Bellgard M.I."/>
        </authorList>
    </citation>
    <scope>NUCLEOTIDE SEQUENCE</scope>
    <source>
        <tissue evidence="1">Shoot tissue taken approximately 20 cm above the soil surface</tissue>
    </source>
</reference>
<organism evidence="1">
    <name type="scientific">Arundo donax</name>
    <name type="common">Giant reed</name>
    <name type="synonym">Donax arundinaceus</name>
    <dbReference type="NCBI Taxonomy" id="35708"/>
    <lineage>
        <taxon>Eukaryota</taxon>
        <taxon>Viridiplantae</taxon>
        <taxon>Streptophyta</taxon>
        <taxon>Embryophyta</taxon>
        <taxon>Tracheophyta</taxon>
        <taxon>Spermatophyta</taxon>
        <taxon>Magnoliopsida</taxon>
        <taxon>Liliopsida</taxon>
        <taxon>Poales</taxon>
        <taxon>Poaceae</taxon>
        <taxon>PACMAD clade</taxon>
        <taxon>Arundinoideae</taxon>
        <taxon>Arundineae</taxon>
        <taxon>Arundo</taxon>
    </lineage>
</organism>
<dbReference type="EMBL" id="GBRH01234439">
    <property type="protein sequence ID" value="JAD63456.1"/>
    <property type="molecule type" value="Transcribed_RNA"/>
</dbReference>
<reference evidence="1" key="1">
    <citation type="submission" date="2014-09" db="EMBL/GenBank/DDBJ databases">
        <authorList>
            <person name="Magalhaes I.L.F."/>
            <person name="Oliveira U."/>
            <person name="Santos F.R."/>
            <person name="Vidigal T.H.D.A."/>
            <person name="Brescovit A.D."/>
            <person name="Santos A.J."/>
        </authorList>
    </citation>
    <scope>NUCLEOTIDE SEQUENCE</scope>
    <source>
        <tissue evidence="1">Shoot tissue taken approximately 20 cm above the soil surface</tissue>
    </source>
</reference>
<protein>
    <submittedName>
        <fullName evidence="1">Uncharacterized protein</fullName>
    </submittedName>
</protein>
<dbReference type="AlphaFoldDB" id="A0A0A9BJA3"/>
<sequence>MVVLTEASVSYSVEVVGNNVDIEW</sequence>
<accession>A0A0A9BJA3</accession>
<name>A0A0A9BJA3_ARUDO</name>